<name>A0A8S5TSZ8_9CAUD</name>
<dbReference type="InterPro" id="IPR057118">
    <property type="entry name" value="R1-like"/>
</dbReference>
<proteinExistence type="predicted"/>
<evidence type="ECO:0000313" key="1">
    <source>
        <dbReference type="EMBL" id="DAF85340.1"/>
    </source>
</evidence>
<accession>A0A8S5TSZ8</accession>
<protein>
    <recommendedName>
        <fullName evidence="2">Tail tubular protein</fullName>
    </recommendedName>
</protein>
<reference evidence="1" key="1">
    <citation type="journal article" date="2021" name="Proc. Natl. Acad. Sci. U.S.A.">
        <title>A Catalog of Tens of Thousands of Viruses from Human Metagenomes Reveals Hidden Associations with Chronic Diseases.</title>
        <authorList>
            <person name="Tisza M.J."/>
            <person name="Buck C.B."/>
        </authorList>
    </citation>
    <scope>NUCLEOTIDE SEQUENCE</scope>
    <source>
        <strain evidence="1">Ct3KQ27</strain>
    </source>
</reference>
<dbReference type="EMBL" id="BK015923">
    <property type="protein sequence ID" value="DAF85340.1"/>
    <property type="molecule type" value="Genomic_DNA"/>
</dbReference>
<sequence length="224" mass="25515">MNGFISIKEILDNLLDNPLLQDLTLERVVNYAVDFIRKVGMPKAYLDKTVELKVEEFRALLPCDLVSITQVKDKKHDVALRANTDNFYLSNKDSMNFTYKVQGRVIYTAMKNATIEVAYKAIPVDCDGYPMIVDNSSFKEALELYITKKRYKVLFDTGKLRGDVYNTTCQDYSFAVGQAQTSLIMPSIDEMQSISNMWCSILDRNSEHINGFSNNSSKTVLNIQ</sequence>
<dbReference type="Pfam" id="PF24228">
    <property type="entry name" value="CrAss_Ring_1"/>
    <property type="match status" value="1"/>
</dbReference>
<organism evidence="1">
    <name type="scientific">CrAss-like virus sp. ct3KQ27</name>
    <dbReference type="NCBI Taxonomy" id="2825834"/>
    <lineage>
        <taxon>Viruses</taxon>
        <taxon>Duplodnaviria</taxon>
        <taxon>Heunggongvirae</taxon>
        <taxon>Uroviricota</taxon>
        <taxon>Caudoviricetes</taxon>
        <taxon>Crassvirales</taxon>
    </lineage>
</organism>
<evidence type="ECO:0008006" key="2">
    <source>
        <dbReference type="Google" id="ProtNLM"/>
    </source>
</evidence>